<evidence type="ECO:0000256" key="2">
    <source>
        <dbReference type="SAM" id="Phobius"/>
    </source>
</evidence>
<evidence type="ECO:0000256" key="1">
    <source>
        <dbReference type="SAM" id="MobiDB-lite"/>
    </source>
</evidence>
<keyword evidence="4" id="KW-1185">Reference proteome</keyword>
<gene>
    <name evidence="3" type="ORF">L873DRAFT_1821290</name>
</gene>
<sequence>MLLLSPALFVLRLVTAVLLPVIIIGNYLSSLVFGILSLPFVVFSRLQVFLPCSPATIARCTDDEFRDDRNYTSFAVSLLLLVLPPSLTFVYVTDEQTGISAGAILGLASTFFTDALDLRDKSSTSSSSRALGRRLKKERIKSATNTKSTTGIASAKVPARVLFPQAIPTILEEEDEDSPFLVGGAGKRRAGILVGGGIGAAAGRGRRAVGTGWSSEDEESSG</sequence>
<keyword evidence="2" id="KW-0812">Transmembrane</keyword>
<protein>
    <submittedName>
        <fullName evidence="3">Uncharacterized protein</fullName>
    </submittedName>
</protein>
<feature type="transmembrane region" description="Helical" evidence="2">
    <location>
        <begin position="26"/>
        <end position="50"/>
    </location>
</feature>
<accession>A0A3N4IWT7</accession>
<dbReference type="AlphaFoldDB" id="A0A3N4IWT7"/>
<organism evidence="3 4">
    <name type="scientific">Choiromyces venosus 120613-1</name>
    <dbReference type="NCBI Taxonomy" id="1336337"/>
    <lineage>
        <taxon>Eukaryota</taxon>
        <taxon>Fungi</taxon>
        <taxon>Dikarya</taxon>
        <taxon>Ascomycota</taxon>
        <taxon>Pezizomycotina</taxon>
        <taxon>Pezizomycetes</taxon>
        <taxon>Pezizales</taxon>
        <taxon>Tuberaceae</taxon>
        <taxon>Choiromyces</taxon>
    </lineage>
</organism>
<dbReference type="EMBL" id="ML120529">
    <property type="protein sequence ID" value="RPA90346.1"/>
    <property type="molecule type" value="Genomic_DNA"/>
</dbReference>
<evidence type="ECO:0000313" key="4">
    <source>
        <dbReference type="Proteomes" id="UP000276215"/>
    </source>
</evidence>
<reference evidence="3 4" key="1">
    <citation type="journal article" date="2018" name="Nat. Ecol. Evol.">
        <title>Pezizomycetes genomes reveal the molecular basis of ectomycorrhizal truffle lifestyle.</title>
        <authorList>
            <person name="Murat C."/>
            <person name="Payen T."/>
            <person name="Noel B."/>
            <person name="Kuo A."/>
            <person name="Morin E."/>
            <person name="Chen J."/>
            <person name="Kohler A."/>
            <person name="Krizsan K."/>
            <person name="Balestrini R."/>
            <person name="Da Silva C."/>
            <person name="Montanini B."/>
            <person name="Hainaut M."/>
            <person name="Levati E."/>
            <person name="Barry K.W."/>
            <person name="Belfiori B."/>
            <person name="Cichocki N."/>
            <person name="Clum A."/>
            <person name="Dockter R.B."/>
            <person name="Fauchery L."/>
            <person name="Guy J."/>
            <person name="Iotti M."/>
            <person name="Le Tacon F."/>
            <person name="Lindquist E.A."/>
            <person name="Lipzen A."/>
            <person name="Malagnac F."/>
            <person name="Mello A."/>
            <person name="Molinier V."/>
            <person name="Miyauchi S."/>
            <person name="Poulain J."/>
            <person name="Riccioni C."/>
            <person name="Rubini A."/>
            <person name="Sitrit Y."/>
            <person name="Splivallo R."/>
            <person name="Traeger S."/>
            <person name="Wang M."/>
            <person name="Zifcakova L."/>
            <person name="Wipf D."/>
            <person name="Zambonelli A."/>
            <person name="Paolocci F."/>
            <person name="Nowrousian M."/>
            <person name="Ottonello S."/>
            <person name="Baldrian P."/>
            <person name="Spatafora J.W."/>
            <person name="Henrissat B."/>
            <person name="Nagy L.G."/>
            <person name="Aury J.M."/>
            <person name="Wincker P."/>
            <person name="Grigoriev I.V."/>
            <person name="Bonfante P."/>
            <person name="Martin F.M."/>
        </authorList>
    </citation>
    <scope>NUCLEOTIDE SEQUENCE [LARGE SCALE GENOMIC DNA]</scope>
    <source>
        <strain evidence="3 4">120613-1</strain>
    </source>
</reference>
<proteinExistence type="predicted"/>
<dbReference type="Proteomes" id="UP000276215">
    <property type="component" value="Unassembled WGS sequence"/>
</dbReference>
<dbReference type="OrthoDB" id="4502894at2759"/>
<evidence type="ECO:0000313" key="3">
    <source>
        <dbReference type="EMBL" id="RPA90346.1"/>
    </source>
</evidence>
<keyword evidence="2" id="KW-1133">Transmembrane helix</keyword>
<feature type="region of interest" description="Disordered" evidence="1">
    <location>
        <begin position="200"/>
        <end position="222"/>
    </location>
</feature>
<name>A0A3N4IWT7_9PEZI</name>
<feature type="transmembrane region" description="Helical" evidence="2">
    <location>
        <begin position="71"/>
        <end position="92"/>
    </location>
</feature>
<keyword evidence="2" id="KW-0472">Membrane</keyword>